<evidence type="ECO:0000256" key="1">
    <source>
        <dbReference type="SAM" id="MobiDB-lite"/>
    </source>
</evidence>
<feature type="compositionally biased region" description="Low complexity" evidence="1">
    <location>
        <begin position="212"/>
        <end position="229"/>
    </location>
</feature>
<feature type="compositionally biased region" description="Low complexity" evidence="1">
    <location>
        <begin position="256"/>
        <end position="272"/>
    </location>
</feature>
<feature type="compositionally biased region" description="Low complexity" evidence="1">
    <location>
        <begin position="302"/>
        <end position="317"/>
    </location>
</feature>
<sequence precursor="true">MICKATFLRAHTSHPKEMTSYSNSRLRQIIVVSAFAAFSFAAGNLGAQVLPGATPQASTLPANSPTTLPAPIAAKPATPTTPAHHATVTYAAGMLNVRADNSSLNQILREISRLTGMKITGGVVDERVFGNYGPAEPSTILATLLGGTGSNILLRESDTNSPTELVLTPRNGGPTPPNPNAPGFDDGAEDLPPHDVVQPAQPRLLPTRPGFPQAGPQPQATQPTSGPQSIPQPANNVNGSPSNTSPTASTLPVTDSVPTDFVPTPSTTPSTSGIVDAPNPPPPGSTTSTPSNGAKTPEQIYQQLQQLQKQQQNTTPAPTTPPATPQ</sequence>
<dbReference type="AlphaFoldDB" id="G8NUW5"/>
<name>G8NUW5_GRAMM</name>
<feature type="compositionally biased region" description="Polar residues" evidence="1">
    <location>
        <begin position="231"/>
        <end position="253"/>
    </location>
</feature>
<dbReference type="Proteomes" id="UP000007113">
    <property type="component" value="Chromosome"/>
</dbReference>
<gene>
    <name evidence="2" type="ordered locus">AciX8_3357</name>
</gene>
<evidence type="ECO:0000313" key="3">
    <source>
        <dbReference type="Proteomes" id="UP000007113"/>
    </source>
</evidence>
<dbReference type="HOGENOM" id="CLU_851958_0_0_0"/>
<keyword evidence="3" id="KW-1185">Reference proteome</keyword>
<dbReference type="EMBL" id="CP003130">
    <property type="protein sequence ID" value="AEU37655.1"/>
    <property type="molecule type" value="Genomic_DNA"/>
</dbReference>
<reference evidence="2 3" key="1">
    <citation type="submission" date="2011-11" db="EMBL/GenBank/DDBJ databases">
        <title>Complete sequence of Granulicella mallensis MP5ACTX8.</title>
        <authorList>
            <consortium name="US DOE Joint Genome Institute"/>
            <person name="Lucas S."/>
            <person name="Copeland A."/>
            <person name="Lapidus A."/>
            <person name="Cheng J.-F."/>
            <person name="Goodwin L."/>
            <person name="Pitluck S."/>
            <person name="Peters L."/>
            <person name="Lu M."/>
            <person name="Detter J.C."/>
            <person name="Han C."/>
            <person name="Tapia R."/>
            <person name="Land M."/>
            <person name="Hauser L."/>
            <person name="Kyrpides N."/>
            <person name="Ivanova N."/>
            <person name="Mikhailova N."/>
            <person name="Pagani I."/>
            <person name="Rawat S."/>
            <person name="Mannisto M."/>
            <person name="Haggblom M."/>
            <person name="Woyke T."/>
        </authorList>
    </citation>
    <scope>NUCLEOTIDE SEQUENCE [LARGE SCALE GENOMIC DNA]</scope>
    <source>
        <strain evidence="3">ATCC BAA-1857 / DSM 23137 / MP5ACTX8</strain>
    </source>
</reference>
<dbReference type="eggNOG" id="ENOG5032SV3">
    <property type="taxonomic scope" value="Bacteria"/>
</dbReference>
<evidence type="ECO:0000313" key="2">
    <source>
        <dbReference type="EMBL" id="AEU37655.1"/>
    </source>
</evidence>
<accession>G8NUW5</accession>
<feature type="region of interest" description="Disordered" evidence="1">
    <location>
        <begin position="154"/>
        <end position="326"/>
    </location>
</feature>
<dbReference type="KEGG" id="gma:AciX8_3357"/>
<dbReference type="STRING" id="682795.AciX8_3357"/>
<proteinExistence type="predicted"/>
<organism evidence="2 3">
    <name type="scientific">Granulicella mallensis (strain ATCC BAA-1857 / DSM 23137 / MP5ACTX8)</name>
    <dbReference type="NCBI Taxonomy" id="682795"/>
    <lineage>
        <taxon>Bacteria</taxon>
        <taxon>Pseudomonadati</taxon>
        <taxon>Acidobacteriota</taxon>
        <taxon>Terriglobia</taxon>
        <taxon>Terriglobales</taxon>
        <taxon>Acidobacteriaceae</taxon>
        <taxon>Granulicella</taxon>
    </lineage>
</organism>
<protein>
    <submittedName>
        <fullName evidence="2">Uncharacterized protein</fullName>
    </submittedName>
</protein>